<evidence type="ECO:0000256" key="4">
    <source>
        <dbReference type="RuleBase" id="RU000628"/>
    </source>
</evidence>
<dbReference type="InterPro" id="IPR000528">
    <property type="entry name" value="Plant_nsLTP"/>
</dbReference>
<evidence type="ECO:0000259" key="6">
    <source>
        <dbReference type="SMART" id="SM00499"/>
    </source>
</evidence>
<dbReference type="CDD" id="cd01960">
    <property type="entry name" value="nsLTP1"/>
    <property type="match status" value="1"/>
</dbReference>
<accession>A0AAW2SYM8</accession>
<dbReference type="PRINTS" id="PR00382">
    <property type="entry name" value="LIPIDTRNSFER"/>
</dbReference>
<evidence type="ECO:0000256" key="3">
    <source>
        <dbReference type="ARBA" id="ARBA00023121"/>
    </source>
</evidence>
<evidence type="ECO:0000256" key="2">
    <source>
        <dbReference type="ARBA" id="ARBA00022448"/>
    </source>
</evidence>
<keyword evidence="2 4" id="KW-0813">Transport</keyword>
<dbReference type="InterPro" id="IPR036312">
    <property type="entry name" value="Bifun_inhib/LTP/seed_sf"/>
</dbReference>
<dbReference type="AlphaFoldDB" id="A0AAW2SYM8"/>
<keyword evidence="3 4" id="KW-0446">Lipid-binding</keyword>
<reference evidence="7" key="1">
    <citation type="submission" date="2020-06" db="EMBL/GenBank/DDBJ databases">
        <authorList>
            <person name="Li T."/>
            <person name="Hu X."/>
            <person name="Zhang T."/>
            <person name="Song X."/>
            <person name="Zhang H."/>
            <person name="Dai N."/>
            <person name="Sheng W."/>
            <person name="Hou X."/>
            <person name="Wei L."/>
        </authorList>
    </citation>
    <scope>NUCLEOTIDE SEQUENCE</scope>
    <source>
        <strain evidence="7">KEN8</strain>
        <tissue evidence="7">Leaf</tissue>
    </source>
</reference>
<dbReference type="GO" id="GO:0008289">
    <property type="term" value="F:lipid binding"/>
    <property type="evidence" value="ECO:0007669"/>
    <property type="project" value="UniProtKB-KW"/>
</dbReference>
<proteinExistence type="inferred from homology"/>
<feature type="domain" description="Bifunctional inhibitor/plant lipid transfer protein/seed storage helical" evidence="6">
    <location>
        <begin position="27"/>
        <end position="112"/>
    </location>
</feature>
<sequence length="225" mass="24524">MKGGIVAVFAVFAIVLFIVQPGQAVTCGQVDAALVPCISYLTGHGDSPSPACCAGVKAVKGMAQTTADKRASCACVKAAANRYANLKDDAAQSLPTKCNVQMDIPVSRSVDCDKQKEIIRAYMLPLERIKLHKCHYTPKKLSEGDTTFPWLLKMMNQNPIEQNSCLTLCCGELRTWKLPISQGHERPNFVDNFDAVGLPIFKSSNLVCWDAMNPKNGKLPNHLTL</sequence>
<feature type="signal peptide" evidence="5">
    <location>
        <begin position="1"/>
        <end position="24"/>
    </location>
</feature>
<dbReference type="EMBL" id="JACGWM010000001">
    <property type="protein sequence ID" value="KAL0397674.1"/>
    <property type="molecule type" value="Genomic_DNA"/>
</dbReference>
<dbReference type="Gene3D" id="1.10.110.10">
    <property type="entry name" value="Plant lipid-transfer and hydrophobic proteins"/>
    <property type="match status" value="1"/>
</dbReference>
<comment type="caution">
    <text evidence="7">The sequence shown here is derived from an EMBL/GenBank/DDBJ whole genome shotgun (WGS) entry which is preliminary data.</text>
</comment>
<name>A0AAW2SYM8_9LAMI</name>
<dbReference type="GO" id="GO:0006869">
    <property type="term" value="P:lipid transport"/>
    <property type="evidence" value="ECO:0007669"/>
    <property type="project" value="InterPro"/>
</dbReference>
<dbReference type="InterPro" id="IPR016140">
    <property type="entry name" value="Bifunc_inhib/LTP/seed_store"/>
</dbReference>
<evidence type="ECO:0000256" key="5">
    <source>
        <dbReference type="SAM" id="SignalP"/>
    </source>
</evidence>
<organism evidence="7">
    <name type="scientific">Sesamum calycinum</name>
    <dbReference type="NCBI Taxonomy" id="2727403"/>
    <lineage>
        <taxon>Eukaryota</taxon>
        <taxon>Viridiplantae</taxon>
        <taxon>Streptophyta</taxon>
        <taxon>Embryophyta</taxon>
        <taxon>Tracheophyta</taxon>
        <taxon>Spermatophyta</taxon>
        <taxon>Magnoliopsida</taxon>
        <taxon>eudicotyledons</taxon>
        <taxon>Gunneridae</taxon>
        <taxon>Pentapetalae</taxon>
        <taxon>asterids</taxon>
        <taxon>lamiids</taxon>
        <taxon>Lamiales</taxon>
        <taxon>Pedaliaceae</taxon>
        <taxon>Sesamum</taxon>
    </lineage>
</organism>
<feature type="chain" id="PRO_5043430573" description="Non-specific lipid-transfer protein" evidence="5">
    <location>
        <begin position="25"/>
        <end position="225"/>
    </location>
</feature>
<dbReference type="SUPFAM" id="SSF47699">
    <property type="entry name" value="Bifunctional inhibitor/lipid-transfer protein/seed storage 2S albumin"/>
    <property type="match status" value="1"/>
</dbReference>
<dbReference type="PANTHER" id="PTHR33076">
    <property type="entry name" value="NON-SPECIFIC LIPID-TRANSFER PROTEIN 2-RELATED"/>
    <property type="match status" value="1"/>
</dbReference>
<keyword evidence="5" id="KW-0732">Signal</keyword>
<gene>
    <name evidence="7" type="ORF">Scaly_0215800</name>
</gene>
<comment type="similarity">
    <text evidence="1 4">Belongs to the plant LTP family.</text>
</comment>
<evidence type="ECO:0000256" key="1">
    <source>
        <dbReference type="ARBA" id="ARBA00009748"/>
    </source>
</evidence>
<comment type="function">
    <text evidence="4">Plant non-specific lipid-transfer proteins transfer phospholipids as well as galactolipids across membranes. May play a role in wax or cutin deposition in the cell walls of expanding epidermal cells and certain secretory tissues.</text>
</comment>
<evidence type="ECO:0000313" key="7">
    <source>
        <dbReference type="EMBL" id="KAL0397674.1"/>
    </source>
</evidence>
<protein>
    <recommendedName>
        <fullName evidence="4">Non-specific lipid-transfer protein</fullName>
    </recommendedName>
</protein>
<dbReference type="Pfam" id="PF00234">
    <property type="entry name" value="Tryp_alpha_amyl"/>
    <property type="match status" value="1"/>
</dbReference>
<reference evidence="7" key="2">
    <citation type="journal article" date="2024" name="Plant">
        <title>Genomic evolution and insights into agronomic trait innovations of Sesamum species.</title>
        <authorList>
            <person name="Miao H."/>
            <person name="Wang L."/>
            <person name="Qu L."/>
            <person name="Liu H."/>
            <person name="Sun Y."/>
            <person name="Le M."/>
            <person name="Wang Q."/>
            <person name="Wei S."/>
            <person name="Zheng Y."/>
            <person name="Lin W."/>
            <person name="Duan Y."/>
            <person name="Cao H."/>
            <person name="Xiong S."/>
            <person name="Wang X."/>
            <person name="Wei L."/>
            <person name="Li C."/>
            <person name="Ma Q."/>
            <person name="Ju M."/>
            <person name="Zhao R."/>
            <person name="Li G."/>
            <person name="Mu C."/>
            <person name="Tian Q."/>
            <person name="Mei H."/>
            <person name="Zhang T."/>
            <person name="Gao T."/>
            <person name="Zhang H."/>
        </authorList>
    </citation>
    <scope>NUCLEOTIDE SEQUENCE</scope>
    <source>
        <strain evidence="7">KEN8</strain>
    </source>
</reference>
<dbReference type="SMART" id="SM00499">
    <property type="entry name" value="AAI"/>
    <property type="match status" value="1"/>
</dbReference>